<dbReference type="InterPro" id="IPR008250">
    <property type="entry name" value="ATPase_P-typ_transduc_dom_A_sf"/>
</dbReference>
<evidence type="ECO:0000256" key="6">
    <source>
        <dbReference type="ARBA" id="ARBA00022967"/>
    </source>
</evidence>
<evidence type="ECO:0000256" key="2">
    <source>
        <dbReference type="ARBA" id="ARBA00005675"/>
    </source>
</evidence>
<dbReference type="GO" id="GO:0036376">
    <property type="term" value="P:sodium ion export across plasma membrane"/>
    <property type="evidence" value="ECO:0007669"/>
    <property type="project" value="TreeGrafter"/>
</dbReference>
<dbReference type="Gene3D" id="1.20.1110.10">
    <property type="entry name" value="Calcium-transporting ATPase, transmembrane domain"/>
    <property type="match status" value="1"/>
</dbReference>
<feature type="transmembrane region" description="Helical" evidence="10">
    <location>
        <begin position="57"/>
        <end position="75"/>
    </location>
</feature>
<keyword evidence="13" id="KW-1185">Reference proteome</keyword>
<feature type="transmembrane region" description="Helical" evidence="10">
    <location>
        <begin position="866"/>
        <end position="890"/>
    </location>
</feature>
<keyword evidence="6" id="KW-1278">Translocase</keyword>
<evidence type="ECO:0000256" key="7">
    <source>
        <dbReference type="ARBA" id="ARBA00022989"/>
    </source>
</evidence>
<dbReference type="SUPFAM" id="SSF81660">
    <property type="entry name" value="Metal cation-transporting ATPase, ATP-binding domain N"/>
    <property type="match status" value="1"/>
</dbReference>
<dbReference type="SUPFAM" id="SSF81653">
    <property type="entry name" value="Calcium ATPase, transduction domain A"/>
    <property type="match status" value="1"/>
</dbReference>
<dbReference type="SUPFAM" id="SSF56784">
    <property type="entry name" value="HAD-like"/>
    <property type="match status" value="1"/>
</dbReference>
<comment type="subcellular location">
    <subcellularLocation>
        <location evidence="1">Membrane</location>
        <topology evidence="1">Multi-pass membrane protein</topology>
    </subcellularLocation>
</comment>
<dbReference type="InterPro" id="IPR004014">
    <property type="entry name" value="ATPase_P-typ_cation-transptr_N"/>
</dbReference>
<feature type="transmembrane region" description="Helical" evidence="10">
    <location>
        <begin position="767"/>
        <end position="791"/>
    </location>
</feature>
<dbReference type="Gene3D" id="3.40.50.1000">
    <property type="entry name" value="HAD superfamily/HAD-like"/>
    <property type="match status" value="1"/>
</dbReference>
<dbReference type="GO" id="GO:0005886">
    <property type="term" value="C:plasma membrane"/>
    <property type="evidence" value="ECO:0007669"/>
    <property type="project" value="TreeGrafter"/>
</dbReference>
<dbReference type="GO" id="GO:0005391">
    <property type="term" value="F:P-type sodium:potassium-exchanging transporter activity"/>
    <property type="evidence" value="ECO:0007669"/>
    <property type="project" value="TreeGrafter"/>
</dbReference>
<feature type="compositionally biased region" description="Basic and acidic residues" evidence="9">
    <location>
        <begin position="382"/>
        <end position="400"/>
    </location>
</feature>
<dbReference type="SFLD" id="SFLDG00002">
    <property type="entry name" value="C1.7:_P-type_atpase_like"/>
    <property type="match status" value="1"/>
</dbReference>
<evidence type="ECO:0000313" key="13">
    <source>
        <dbReference type="Proteomes" id="UP000639775"/>
    </source>
</evidence>
<feature type="region of interest" description="Disordered" evidence="9">
    <location>
        <begin position="381"/>
        <end position="407"/>
    </location>
</feature>
<dbReference type="PRINTS" id="PR00119">
    <property type="entry name" value="CATATPASE"/>
</dbReference>
<feature type="transmembrane region" description="Helical" evidence="10">
    <location>
        <begin position="724"/>
        <end position="746"/>
    </location>
</feature>
<dbReference type="PANTHER" id="PTHR43294:SF20">
    <property type="entry name" value="P-TYPE ATPASE"/>
    <property type="match status" value="1"/>
</dbReference>
<organism evidence="12 13">
    <name type="scientific">Roseovarius gahaiensis</name>
    <dbReference type="NCBI Taxonomy" id="2716691"/>
    <lineage>
        <taxon>Bacteria</taxon>
        <taxon>Pseudomonadati</taxon>
        <taxon>Pseudomonadota</taxon>
        <taxon>Alphaproteobacteria</taxon>
        <taxon>Rhodobacterales</taxon>
        <taxon>Roseobacteraceae</taxon>
        <taxon>Roseovarius</taxon>
    </lineage>
</organism>
<dbReference type="Gene3D" id="3.40.1110.10">
    <property type="entry name" value="Calcium-transporting ATPase, cytoplasmic domain N"/>
    <property type="match status" value="1"/>
</dbReference>
<keyword evidence="8 10" id="KW-0472">Membrane</keyword>
<dbReference type="NCBIfam" id="TIGR01494">
    <property type="entry name" value="ATPase_P-type"/>
    <property type="match status" value="2"/>
</dbReference>
<comment type="caution">
    <text evidence="12">The sequence shown here is derived from an EMBL/GenBank/DDBJ whole genome shotgun (WGS) entry which is preliminary data.</text>
</comment>
<dbReference type="InterPro" id="IPR023299">
    <property type="entry name" value="ATPase_P-typ_cyto_dom_N"/>
</dbReference>
<dbReference type="GO" id="GO:1902600">
    <property type="term" value="P:proton transmembrane transport"/>
    <property type="evidence" value="ECO:0007669"/>
    <property type="project" value="TreeGrafter"/>
</dbReference>
<dbReference type="Gene3D" id="2.70.150.10">
    <property type="entry name" value="Calcium-transporting ATPase, cytoplasmic transduction domain A"/>
    <property type="match status" value="1"/>
</dbReference>
<dbReference type="InterPro" id="IPR023214">
    <property type="entry name" value="HAD_sf"/>
</dbReference>
<dbReference type="Pfam" id="PF00690">
    <property type="entry name" value="Cation_ATPase_N"/>
    <property type="match status" value="1"/>
</dbReference>
<dbReference type="Pfam" id="PF13246">
    <property type="entry name" value="Cation_ATPase"/>
    <property type="match status" value="1"/>
</dbReference>
<keyword evidence="4" id="KW-0547">Nucleotide-binding</keyword>
<keyword evidence="3 10" id="KW-0812">Transmembrane</keyword>
<protein>
    <submittedName>
        <fullName evidence="12">Cation-transporting P-type ATPase</fullName>
    </submittedName>
</protein>
<feature type="transmembrane region" description="Helical" evidence="10">
    <location>
        <begin position="274"/>
        <end position="295"/>
    </location>
</feature>
<feature type="transmembrane region" description="Helical" evidence="10">
    <location>
        <begin position="834"/>
        <end position="854"/>
    </location>
</feature>
<dbReference type="EMBL" id="JAAORB010000032">
    <property type="protein sequence ID" value="NHQ75408.1"/>
    <property type="molecule type" value="Genomic_DNA"/>
</dbReference>
<dbReference type="InterPro" id="IPR023298">
    <property type="entry name" value="ATPase_P-typ_TM_dom_sf"/>
</dbReference>
<dbReference type="InterPro" id="IPR044492">
    <property type="entry name" value="P_typ_ATPase_HD_dom"/>
</dbReference>
<dbReference type="InterPro" id="IPR018303">
    <property type="entry name" value="ATPase_P-typ_P_site"/>
</dbReference>
<evidence type="ECO:0000259" key="11">
    <source>
        <dbReference type="SMART" id="SM00831"/>
    </source>
</evidence>
<dbReference type="GO" id="GO:0005524">
    <property type="term" value="F:ATP binding"/>
    <property type="evidence" value="ECO:0007669"/>
    <property type="project" value="UniProtKB-KW"/>
</dbReference>
<dbReference type="PROSITE" id="PS00154">
    <property type="entry name" value="ATPASE_E1_E2"/>
    <property type="match status" value="1"/>
</dbReference>
<dbReference type="Pfam" id="PF00689">
    <property type="entry name" value="Cation_ATPase_C"/>
    <property type="match status" value="1"/>
</dbReference>
<dbReference type="InterPro" id="IPR059000">
    <property type="entry name" value="ATPase_P-type_domA"/>
</dbReference>
<reference evidence="12" key="1">
    <citation type="submission" date="2020-03" db="EMBL/GenBank/DDBJ databases">
        <title>Roseovarius gahaiensis sp. nov., isolated from Gahai Saline Lake, China.</title>
        <authorList>
            <person name="Sun X."/>
        </authorList>
    </citation>
    <scope>NUCLEOTIDE SEQUENCE</scope>
    <source>
        <strain evidence="12">GH877</strain>
    </source>
</reference>
<dbReference type="InterPro" id="IPR036412">
    <property type="entry name" value="HAD-like_sf"/>
</dbReference>
<evidence type="ECO:0000256" key="9">
    <source>
        <dbReference type="SAM" id="MobiDB-lite"/>
    </source>
</evidence>
<dbReference type="GO" id="GO:1990573">
    <property type="term" value="P:potassium ion import across plasma membrane"/>
    <property type="evidence" value="ECO:0007669"/>
    <property type="project" value="TreeGrafter"/>
</dbReference>
<dbReference type="SFLD" id="SFLDF00027">
    <property type="entry name" value="p-type_atpase"/>
    <property type="match status" value="1"/>
</dbReference>
<evidence type="ECO:0000256" key="1">
    <source>
        <dbReference type="ARBA" id="ARBA00004141"/>
    </source>
</evidence>
<dbReference type="SFLD" id="SFLDS00003">
    <property type="entry name" value="Haloacid_Dehalogenase"/>
    <property type="match status" value="1"/>
</dbReference>
<proteinExistence type="inferred from homology"/>
<dbReference type="Pfam" id="PF00122">
    <property type="entry name" value="E1-E2_ATPase"/>
    <property type="match status" value="1"/>
</dbReference>
<evidence type="ECO:0000256" key="10">
    <source>
        <dbReference type="SAM" id="Phobius"/>
    </source>
</evidence>
<dbReference type="GO" id="GO:0016887">
    <property type="term" value="F:ATP hydrolysis activity"/>
    <property type="evidence" value="ECO:0007669"/>
    <property type="project" value="InterPro"/>
</dbReference>
<dbReference type="GO" id="GO:0030007">
    <property type="term" value="P:intracellular potassium ion homeostasis"/>
    <property type="evidence" value="ECO:0007669"/>
    <property type="project" value="TreeGrafter"/>
</dbReference>
<dbReference type="RefSeq" id="WP_167198595.1">
    <property type="nucleotide sequence ID" value="NZ_JAAORB010000032.1"/>
</dbReference>
<dbReference type="AlphaFoldDB" id="A0A967EFI1"/>
<dbReference type="SUPFAM" id="SSF81665">
    <property type="entry name" value="Calcium ATPase, transmembrane domain M"/>
    <property type="match status" value="1"/>
</dbReference>
<evidence type="ECO:0000256" key="8">
    <source>
        <dbReference type="ARBA" id="ARBA00023136"/>
    </source>
</evidence>
<evidence type="ECO:0000256" key="4">
    <source>
        <dbReference type="ARBA" id="ARBA00022741"/>
    </source>
</evidence>
<keyword evidence="5" id="KW-0067">ATP-binding</keyword>
<feature type="domain" description="Cation-transporting P-type ATPase N-terminal" evidence="11">
    <location>
        <begin position="3"/>
        <end position="77"/>
    </location>
</feature>
<dbReference type="PRINTS" id="PR00120">
    <property type="entry name" value="HATPASE"/>
</dbReference>
<evidence type="ECO:0000256" key="3">
    <source>
        <dbReference type="ARBA" id="ARBA00022692"/>
    </source>
</evidence>
<evidence type="ECO:0000256" key="5">
    <source>
        <dbReference type="ARBA" id="ARBA00022840"/>
    </source>
</evidence>
<gene>
    <name evidence="12" type="ORF">HAT86_13190</name>
</gene>
<dbReference type="InterPro" id="IPR006068">
    <property type="entry name" value="ATPase_P-typ_cation-transptr_C"/>
</dbReference>
<dbReference type="PANTHER" id="PTHR43294">
    <property type="entry name" value="SODIUM/POTASSIUM-TRANSPORTING ATPASE SUBUNIT ALPHA"/>
    <property type="match status" value="1"/>
</dbReference>
<dbReference type="SMART" id="SM00831">
    <property type="entry name" value="Cation_ATPase_N"/>
    <property type="match status" value="1"/>
</dbReference>
<feature type="transmembrane region" description="Helical" evidence="10">
    <location>
        <begin position="81"/>
        <end position="100"/>
    </location>
</feature>
<feature type="transmembrane region" description="Helical" evidence="10">
    <location>
        <begin position="797"/>
        <end position="813"/>
    </location>
</feature>
<feature type="transmembrane region" description="Helical" evidence="10">
    <location>
        <begin position="245"/>
        <end position="262"/>
    </location>
</feature>
<dbReference type="InterPro" id="IPR001757">
    <property type="entry name" value="P_typ_ATPase"/>
</dbReference>
<dbReference type="GO" id="GO:0006883">
    <property type="term" value="P:intracellular sodium ion homeostasis"/>
    <property type="evidence" value="ECO:0007669"/>
    <property type="project" value="TreeGrafter"/>
</dbReference>
<feature type="region of interest" description="Disordered" evidence="9">
    <location>
        <begin position="19"/>
        <end position="40"/>
    </location>
</feature>
<dbReference type="Proteomes" id="UP000639775">
    <property type="component" value="Unassembled WGS sequence"/>
</dbReference>
<feature type="transmembrane region" description="Helical" evidence="10">
    <location>
        <begin position="693"/>
        <end position="718"/>
    </location>
</feature>
<dbReference type="InterPro" id="IPR050510">
    <property type="entry name" value="Cation_transp_ATPase_P-type"/>
</dbReference>
<comment type="similarity">
    <text evidence="2">Belongs to the cation transport ATPase (P-type) (TC 3.A.3) family. Type IIA subfamily.</text>
</comment>
<keyword evidence="7 10" id="KW-1133">Transmembrane helix</keyword>
<name>A0A967EFI1_9RHOB</name>
<sequence length="895" mass="95153">MTPIQSRNVEKVLEDLSVDPDSGLDERQVERRRREHGRNRLTEAKTASPWTILANQFKSLVIAILGGAAIVSFAMNEIVQMLAILAAILLNAAIGFFTEWKAVRSMEALRSLGTVQTRVRRDGQSGTVDAETLVPGDIVLLDAGDVVTADLRLIESNGLTCDESALTGESVPVTKTSDAVDQTAPLAERASMAFKGTAVTDGSGTGVVVETGMQTELGGIAQMTTDAEQEVSPLEKRLDRLGRNLVVLTLLVAAVVAFLGVLGGRDIVSMLETAVALAVAAVPEGLPIVATVALARGMWRMAQRNALVERLAAVETLGSTSVIFADKTGTLTQNRMRVARLALPGDDEDIAWASDKRPDSPPVLACRLLEVAALCTNAELSKTSEGDKPDADVEDTHAKDQPNGTGNPMEIALLHAAAAVDIRRDQLLEDHPEEREESFDADTKMMATFHKAESGYRVAVKGAPEAVLEIATHVATPDGEAEALSDRGQGEWADRVEALAGQGYRVLAFAERQVESLDTDPYEGLTLLGLVGLADPPRSDVAQAIDQCHRAGIKVIMVTGDQPVTAAAIAQDVGLADDPQAMVGRDLPQTNGDQGEDTQDRLTEYQVFARVSPAQKLDLIRHWQGSGAVVAMTGDGVNDAPALKKADVGIAMGQRGTDVAREAADIVLKDDAFPTIIVAIEQGRTIFENIRRFIVYLLSGNLGEVLAVGLCAVIGAPLPLLPLQILFINLVLDVFPALALGVGGSPADIMDRPPRDAKEPVLTRRHWIATGLWGALIAGSVTTVFFVALWQDMGQDAAVTIGFLTFALARLWHVFNMRDAGSGLIRNSVVQNRWVWSAIALSAVLVAAAAWLPGLTTVLGVVPLEVSGWLLVLGGSLVPLVVGQTVLSLVPRAKP</sequence>
<accession>A0A967EFI1</accession>
<evidence type="ECO:0000313" key="12">
    <source>
        <dbReference type="EMBL" id="NHQ75408.1"/>
    </source>
</evidence>